<protein>
    <submittedName>
        <fullName evidence="4">Peptidase C39</fullName>
    </submittedName>
</protein>
<dbReference type="RefSeq" id="WP_282198040.1">
    <property type="nucleotide sequence ID" value="NZ_BOQE01000001.1"/>
</dbReference>
<feature type="region of interest" description="Disordered" evidence="1">
    <location>
        <begin position="49"/>
        <end position="71"/>
    </location>
</feature>
<dbReference type="InterPro" id="IPR016997">
    <property type="entry name" value="UCP032442"/>
</dbReference>
<evidence type="ECO:0000313" key="4">
    <source>
        <dbReference type="EMBL" id="GIM44783.1"/>
    </source>
</evidence>
<name>A0AAV4LAK1_9BACL</name>
<dbReference type="EMBL" id="BOQE01000001">
    <property type="protein sequence ID" value="GIM44783.1"/>
    <property type="molecule type" value="Genomic_DNA"/>
</dbReference>
<evidence type="ECO:0000259" key="3">
    <source>
        <dbReference type="Pfam" id="PF13529"/>
    </source>
</evidence>
<proteinExistence type="predicted"/>
<dbReference type="AlphaFoldDB" id="A0AAV4LAK1"/>
<dbReference type="PANTHER" id="PTHR37806">
    <property type="entry name" value="LMO0724 PROTEIN"/>
    <property type="match status" value="1"/>
</dbReference>
<accession>A0AAV4LAK1</accession>
<sequence>MKWKIGAVITLAIFFSNYAYAKYTPSGQTPLTKRVDSIVHTIDANILQKKQQQKQVSQTTESSKILSQSHENAPIQNQHTVGQNNILNQPANHLNQSVLLHVAAQSQNPELYNGCEMTSLSMLLDAAGQSVDKMTLANEIPKDPTPEVLDSDGSIASWGDPNIGFVGDITGNHVGYGVYHSPVFKLLDQILPGKAIDLTGRSFEQILNQVASGKPVIAWTTVNFAPTSSWVTWQGPNGPVHATLNEHVVLIVGFNNDQIFVNDPLDGTAAKAVNRAQFESSWEQLGQQAVSFN</sequence>
<gene>
    <name evidence="4" type="ORF">DNHGIG_03320</name>
</gene>
<feature type="chain" id="PRO_5043966170" evidence="2">
    <location>
        <begin position="22"/>
        <end position="293"/>
    </location>
</feature>
<comment type="caution">
    <text evidence="4">The sequence shown here is derived from an EMBL/GenBank/DDBJ whole genome shotgun (WGS) entry which is preliminary data.</text>
</comment>
<dbReference type="Gene3D" id="3.90.70.10">
    <property type="entry name" value="Cysteine proteinases"/>
    <property type="match status" value="1"/>
</dbReference>
<evidence type="ECO:0000256" key="2">
    <source>
        <dbReference type="SAM" id="SignalP"/>
    </source>
</evidence>
<feature type="compositionally biased region" description="Polar residues" evidence="1">
    <location>
        <begin position="56"/>
        <end position="71"/>
    </location>
</feature>
<evidence type="ECO:0000313" key="5">
    <source>
        <dbReference type="Proteomes" id="UP001057291"/>
    </source>
</evidence>
<keyword evidence="2" id="KW-0732">Signal</keyword>
<reference evidence="4" key="1">
    <citation type="journal article" date="2023" name="Int. J. Syst. Evol. Microbiol.">
        <title>Collibacillus ludicampi gen. nov., sp. nov., a new soil bacterium of the family Alicyclobacillaceae.</title>
        <authorList>
            <person name="Jojima T."/>
            <person name="Ioku Y."/>
            <person name="Fukuta Y."/>
            <person name="Shirasaka N."/>
            <person name="Matsumura Y."/>
            <person name="Mori M."/>
        </authorList>
    </citation>
    <scope>NUCLEOTIDE SEQUENCE</scope>
    <source>
        <strain evidence="4">TP075</strain>
    </source>
</reference>
<evidence type="ECO:0000256" key="1">
    <source>
        <dbReference type="SAM" id="MobiDB-lite"/>
    </source>
</evidence>
<keyword evidence="5" id="KW-1185">Reference proteome</keyword>
<dbReference type="Pfam" id="PF13529">
    <property type="entry name" value="Peptidase_C39_2"/>
    <property type="match status" value="1"/>
</dbReference>
<feature type="domain" description="Peptidase C39-like" evidence="3">
    <location>
        <begin position="101"/>
        <end position="264"/>
    </location>
</feature>
<dbReference type="InterPro" id="IPR039564">
    <property type="entry name" value="Peptidase_C39-like"/>
</dbReference>
<organism evidence="4 5">
    <name type="scientific">Collibacillus ludicampi</name>
    <dbReference type="NCBI Taxonomy" id="2771369"/>
    <lineage>
        <taxon>Bacteria</taxon>
        <taxon>Bacillati</taxon>
        <taxon>Bacillota</taxon>
        <taxon>Bacilli</taxon>
        <taxon>Bacillales</taxon>
        <taxon>Alicyclobacillaceae</taxon>
        <taxon>Collibacillus</taxon>
    </lineage>
</organism>
<dbReference type="PIRSF" id="PIRSF032442">
    <property type="entry name" value="UCP032442"/>
    <property type="match status" value="1"/>
</dbReference>
<feature type="signal peptide" evidence="2">
    <location>
        <begin position="1"/>
        <end position="21"/>
    </location>
</feature>
<dbReference type="Proteomes" id="UP001057291">
    <property type="component" value="Unassembled WGS sequence"/>
</dbReference>
<dbReference type="PANTHER" id="PTHR37806:SF1">
    <property type="entry name" value="PEPTIDASE C39-LIKE DOMAIN-CONTAINING PROTEIN"/>
    <property type="match status" value="1"/>
</dbReference>